<dbReference type="Proteomes" id="UP000022611">
    <property type="component" value="Unassembled WGS sequence"/>
</dbReference>
<dbReference type="eggNOG" id="COG1309">
    <property type="taxonomic scope" value="Bacteria"/>
</dbReference>
<dbReference type="PRINTS" id="PR00455">
    <property type="entry name" value="HTHTETR"/>
</dbReference>
<dbReference type="HOGENOM" id="CLU_091262_0_0_6"/>
<evidence type="ECO:0000313" key="4">
    <source>
        <dbReference type="EMBL" id="EXF92006.1"/>
    </source>
</evidence>
<dbReference type="EMBL" id="AFOY02000019">
    <property type="protein sequence ID" value="EXF92006.1"/>
    <property type="molecule type" value="Genomic_DNA"/>
</dbReference>
<dbReference type="InterPro" id="IPR001647">
    <property type="entry name" value="HTH_TetR"/>
</dbReference>
<dbReference type="InterPro" id="IPR050624">
    <property type="entry name" value="HTH-type_Tx_Regulator"/>
</dbReference>
<dbReference type="RefSeq" id="WP_019694104.1">
    <property type="nucleotide sequence ID" value="NZ_AFOY02000019.1"/>
</dbReference>
<dbReference type="PANTHER" id="PTHR43479">
    <property type="entry name" value="ACREF/ENVCD OPERON REPRESSOR-RELATED"/>
    <property type="match status" value="1"/>
</dbReference>
<evidence type="ECO:0000256" key="2">
    <source>
        <dbReference type="PROSITE-ProRule" id="PRU00335"/>
    </source>
</evidence>
<name>A0A010RH12_PSEFL</name>
<proteinExistence type="predicted"/>
<dbReference type="OrthoDB" id="8770705at2"/>
<evidence type="ECO:0000256" key="1">
    <source>
        <dbReference type="ARBA" id="ARBA00023125"/>
    </source>
</evidence>
<evidence type="ECO:0000313" key="5">
    <source>
        <dbReference type="Proteomes" id="UP000022611"/>
    </source>
</evidence>
<reference evidence="4 5" key="1">
    <citation type="journal article" date="2011" name="J. Bacteriol.">
        <title>Draft genome sequence of the polycyclic aromatic hydrocarbon-degrading, genetically engineered bioluminescent bioreporter Pseudomonas fluorescens HK44.</title>
        <authorList>
            <person name="Chauhan A."/>
            <person name="Layton A.C."/>
            <person name="Williams D.E."/>
            <person name="Smartt A.E."/>
            <person name="Ripp S."/>
            <person name="Karpinets T.V."/>
            <person name="Brown S.D."/>
            <person name="Sayler G.S."/>
        </authorList>
    </citation>
    <scope>NUCLEOTIDE SEQUENCE [LARGE SCALE GENOMIC DNA]</scope>
    <source>
        <strain evidence="4 5">HK44</strain>
    </source>
</reference>
<protein>
    <submittedName>
        <fullName evidence="4">TetR family transcriptional regulator</fullName>
    </submittedName>
</protein>
<dbReference type="SUPFAM" id="SSF46689">
    <property type="entry name" value="Homeodomain-like"/>
    <property type="match status" value="1"/>
</dbReference>
<dbReference type="Gene3D" id="1.10.357.10">
    <property type="entry name" value="Tetracycline Repressor, domain 2"/>
    <property type="match status" value="1"/>
</dbReference>
<dbReference type="Pfam" id="PF13972">
    <property type="entry name" value="TetR"/>
    <property type="match status" value="1"/>
</dbReference>
<gene>
    <name evidence="4" type="ORF">HK44_014475</name>
</gene>
<dbReference type="AlphaFoldDB" id="A0A010RH12"/>
<dbReference type="PATRIC" id="fig|1042209.11.peg.5317"/>
<dbReference type="InterPro" id="IPR025722">
    <property type="entry name" value="TetR"/>
</dbReference>
<dbReference type="InterPro" id="IPR009057">
    <property type="entry name" value="Homeodomain-like_sf"/>
</dbReference>
<dbReference type="PANTHER" id="PTHR43479:SF12">
    <property type="entry name" value="TRANSCRIPTIONAL REGULATORY PROTEIN"/>
    <property type="match status" value="1"/>
</dbReference>
<dbReference type="PROSITE" id="PS50977">
    <property type="entry name" value="HTH_TETR_2"/>
    <property type="match status" value="1"/>
</dbReference>
<dbReference type="Pfam" id="PF00440">
    <property type="entry name" value="TetR_N"/>
    <property type="match status" value="1"/>
</dbReference>
<feature type="domain" description="HTH tetR-type" evidence="3">
    <location>
        <begin position="5"/>
        <end position="65"/>
    </location>
</feature>
<keyword evidence="1 2" id="KW-0238">DNA-binding</keyword>
<sequence>MAPRIKTSERIVQNSLELFNQQGERSISTNHIAAHMEISPGNLYYHFPNKQAIIAVLFNEYEALVESFLRPPQGRAATVEDKRFYLQELLSAMWRYRFLHRDLEHLLDNDVELAARYRRFSQRCLIQGTAIYAGFVDAGILCMDKVQIESLTLNAWIILTSWVRFLCTTRENSNHLSEQAIKRGVYQVLVLEAGFVTEQAREAVNALFEEFYVPLAQALEEVQ</sequence>
<evidence type="ECO:0000259" key="3">
    <source>
        <dbReference type="PROSITE" id="PS50977"/>
    </source>
</evidence>
<comment type="caution">
    <text evidence="4">The sequence shown here is derived from an EMBL/GenBank/DDBJ whole genome shotgun (WGS) entry which is preliminary data.</text>
</comment>
<dbReference type="GO" id="GO:0003677">
    <property type="term" value="F:DNA binding"/>
    <property type="evidence" value="ECO:0007669"/>
    <property type="project" value="UniProtKB-UniRule"/>
</dbReference>
<accession>A0A010RH12</accession>
<organism evidence="4 5">
    <name type="scientific">Pseudomonas fluorescens HK44</name>
    <dbReference type="NCBI Taxonomy" id="1042209"/>
    <lineage>
        <taxon>Bacteria</taxon>
        <taxon>Pseudomonadati</taxon>
        <taxon>Pseudomonadota</taxon>
        <taxon>Gammaproteobacteria</taxon>
        <taxon>Pseudomonadales</taxon>
        <taxon>Pseudomonadaceae</taxon>
        <taxon>Pseudomonas</taxon>
    </lineage>
</organism>
<feature type="DNA-binding region" description="H-T-H motif" evidence="2">
    <location>
        <begin position="28"/>
        <end position="47"/>
    </location>
</feature>